<sequence>LQTHKNCAEYQKGSKVEVSRTEILQRLRLSSLRHRDQRYGNQQVPL</sequence>
<dbReference type="AlphaFoldDB" id="A0A816JKW8"/>
<organism evidence="1">
    <name type="scientific">Brassica napus</name>
    <name type="common">Rape</name>
    <dbReference type="NCBI Taxonomy" id="3708"/>
    <lineage>
        <taxon>Eukaryota</taxon>
        <taxon>Viridiplantae</taxon>
        <taxon>Streptophyta</taxon>
        <taxon>Embryophyta</taxon>
        <taxon>Tracheophyta</taxon>
        <taxon>Spermatophyta</taxon>
        <taxon>Magnoliopsida</taxon>
        <taxon>eudicotyledons</taxon>
        <taxon>Gunneridae</taxon>
        <taxon>Pentapetalae</taxon>
        <taxon>rosids</taxon>
        <taxon>malvids</taxon>
        <taxon>Brassicales</taxon>
        <taxon>Brassicaceae</taxon>
        <taxon>Brassiceae</taxon>
        <taxon>Brassica</taxon>
    </lineage>
</organism>
<accession>A0A816JKW8</accession>
<evidence type="ECO:0000313" key="1">
    <source>
        <dbReference type="EMBL" id="CAF1877683.1"/>
    </source>
</evidence>
<protein>
    <submittedName>
        <fullName evidence="1">(rape) hypothetical protein</fullName>
    </submittedName>
</protein>
<dbReference type="Proteomes" id="UP001295469">
    <property type="component" value="Chromosome C02"/>
</dbReference>
<name>A0A816JKW8_BRANA</name>
<proteinExistence type="predicted"/>
<dbReference type="EMBL" id="HG994366">
    <property type="protein sequence ID" value="CAF1877683.1"/>
    <property type="molecule type" value="Genomic_DNA"/>
</dbReference>
<gene>
    <name evidence="1" type="ORF">DARMORV10_C02P00630.1</name>
</gene>
<feature type="non-terminal residue" evidence="1">
    <location>
        <position position="1"/>
    </location>
</feature>
<reference evidence="1" key="1">
    <citation type="submission" date="2021-01" db="EMBL/GenBank/DDBJ databases">
        <authorList>
            <consortium name="Genoscope - CEA"/>
            <person name="William W."/>
        </authorList>
    </citation>
    <scope>NUCLEOTIDE SEQUENCE</scope>
</reference>